<evidence type="ECO:0000313" key="3">
    <source>
        <dbReference type="Proteomes" id="UP001172102"/>
    </source>
</evidence>
<feature type="region of interest" description="Disordered" evidence="1">
    <location>
        <begin position="20"/>
        <end position="56"/>
    </location>
</feature>
<evidence type="ECO:0000256" key="1">
    <source>
        <dbReference type="SAM" id="MobiDB-lite"/>
    </source>
</evidence>
<gene>
    <name evidence="2" type="ORF">B0H67DRAFT_572969</name>
</gene>
<dbReference type="EMBL" id="JAUKUA010000003">
    <property type="protein sequence ID" value="KAK0719359.1"/>
    <property type="molecule type" value="Genomic_DNA"/>
</dbReference>
<evidence type="ECO:0000313" key="2">
    <source>
        <dbReference type="EMBL" id="KAK0719359.1"/>
    </source>
</evidence>
<comment type="caution">
    <text evidence="2">The sequence shown here is derived from an EMBL/GenBank/DDBJ whole genome shotgun (WGS) entry which is preliminary data.</text>
</comment>
<accession>A0AA40DWW1</accession>
<feature type="compositionally biased region" description="Polar residues" evidence="1">
    <location>
        <begin position="22"/>
        <end position="34"/>
    </location>
</feature>
<dbReference type="Proteomes" id="UP001172102">
    <property type="component" value="Unassembled WGS sequence"/>
</dbReference>
<organism evidence="2 3">
    <name type="scientific">Lasiosphaeris hirsuta</name>
    <dbReference type="NCBI Taxonomy" id="260670"/>
    <lineage>
        <taxon>Eukaryota</taxon>
        <taxon>Fungi</taxon>
        <taxon>Dikarya</taxon>
        <taxon>Ascomycota</taxon>
        <taxon>Pezizomycotina</taxon>
        <taxon>Sordariomycetes</taxon>
        <taxon>Sordariomycetidae</taxon>
        <taxon>Sordariales</taxon>
        <taxon>Lasiosphaeriaceae</taxon>
        <taxon>Lasiosphaeris</taxon>
    </lineage>
</organism>
<dbReference type="AlphaFoldDB" id="A0AA40DWW1"/>
<keyword evidence="3" id="KW-1185">Reference proteome</keyword>
<name>A0AA40DWW1_9PEZI</name>
<proteinExistence type="predicted"/>
<reference evidence="2" key="1">
    <citation type="submission" date="2023-06" db="EMBL/GenBank/DDBJ databases">
        <title>Genome-scale phylogeny and comparative genomics of the fungal order Sordariales.</title>
        <authorList>
            <consortium name="Lawrence Berkeley National Laboratory"/>
            <person name="Hensen N."/>
            <person name="Bonometti L."/>
            <person name="Westerberg I."/>
            <person name="Brannstrom I.O."/>
            <person name="Guillou S."/>
            <person name="Cros-Aarteil S."/>
            <person name="Calhoun S."/>
            <person name="Haridas S."/>
            <person name="Kuo A."/>
            <person name="Mondo S."/>
            <person name="Pangilinan J."/>
            <person name="Riley R."/>
            <person name="Labutti K."/>
            <person name="Andreopoulos B."/>
            <person name="Lipzen A."/>
            <person name="Chen C."/>
            <person name="Yanf M."/>
            <person name="Daum C."/>
            <person name="Ng V."/>
            <person name="Clum A."/>
            <person name="Steindorff A."/>
            <person name="Ohm R."/>
            <person name="Martin F."/>
            <person name="Silar P."/>
            <person name="Natvig D."/>
            <person name="Lalanne C."/>
            <person name="Gautier V."/>
            <person name="Ament-Velasquez S.L."/>
            <person name="Kruys A."/>
            <person name="Hutchinson M.I."/>
            <person name="Powell A.J."/>
            <person name="Barry K."/>
            <person name="Miller A.N."/>
            <person name="Grigoriev I.V."/>
            <person name="Debuchy R."/>
            <person name="Gladieux P."/>
            <person name="Thoren M.H."/>
            <person name="Johannesson H."/>
        </authorList>
    </citation>
    <scope>NUCLEOTIDE SEQUENCE</scope>
    <source>
        <strain evidence="2">SMH4607-1</strain>
    </source>
</reference>
<sequence length="56" mass="6541">MARRVYRERYSSIETLPPYTEAFTQPYTTPSRSTLPPPYDGVVPTQPARAHTHHRR</sequence>
<protein>
    <submittedName>
        <fullName evidence="2">Uncharacterized protein</fullName>
    </submittedName>
</protein>